<dbReference type="AlphaFoldDB" id="A0A1D8BEX8"/>
<name>A0A1D8BEX8_CYCPA</name>
<accession>A0A1D8BEX8</accession>
<dbReference type="EMBL" id="KX713899">
    <property type="protein sequence ID" value="AOS53162.1"/>
    <property type="molecule type" value="Genomic_DNA"/>
</dbReference>
<gene>
    <name evidence="1" type="primary">orf73</name>
</gene>
<dbReference type="RefSeq" id="YP_009308213.1">
    <property type="nucleotide sequence ID" value="NC_031413.1"/>
</dbReference>
<keyword evidence="1" id="KW-0934">Plastid</keyword>
<keyword evidence="1" id="KW-0150">Chloroplast</keyword>
<reference evidence="1" key="1">
    <citation type="journal article" date="2016" name="Conserv Genet Resour">
        <title>Characterization of the complete chloroplast genome of Cycas panzhihuaensis.</title>
        <authorList>
            <person name="Han J."/>
            <person name="Wang M."/>
            <person name="Qiu Q."/>
            <person name="Guo R."/>
        </authorList>
    </citation>
    <scope>NUCLEOTIDE SEQUENCE</scope>
</reference>
<protein>
    <submittedName>
        <fullName evidence="1">Uncharacterized protein</fullName>
    </submittedName>
</protein>
<geneLocation type="chloroplast" evidence="1"/>
<organism evidence="1">
    <name type="scientific">Cycas panzhihuaensis</name>
    <name type="common">Dukou cycad</name>
    <name type="synonym">Cycas baguanheensis</name>
    <dbReference type="NCBI Taxonomy" id="123604"/>
    <lineage>
        <taxon>Eukaryota</taxon>
        <taxon>Viridiplantae</taxon>
        <taxon>Streptophyta</taxon>
        <taxon>Embryophyta</taxon>
        <taxon>Tracheophyta</taxon>
        <taxon>Spermatophyta</taxon>
        <taxon>Cycadidae</taxon>
        <taxon>Cycadales</taxon>
        <taxon>Cycadaceae</taxon>
        <taxon>Cycas</taxon>
    </lineage>
</organism>
<proteinExistence type="predicted"/>
<dbReference type="GeneID" id="29292062"/>
<sequence length="73" mass="8119">MNQGMDVLSLFFEHLNGQIYMYQREGSYNVTKICSGEIPCSSLPQSSTYVMIISMQIPSVVPKDSISLLVEGL</sequence>
<evidence type="ECO:0000313" key="1">
    <source>
        <dbReference type="EMBL" id="AOS53162.1"/>
    </source>
</evidence>